<dbReference type="SUPFAM" id="SSF52047">
    <property type="entry name" value="RNI-like"/>
    <property type="match status" value="1"/>
</dbReference>
<dbReference type="Gramene" id="HORVU.MOREX.r2.3HG0262290.1">
    <property type="protein sequence ID" value="HORVU.MOREX.r2.3HG0262290.1.CDS.1"/>
    <property type="gene ID" value="HORVU.MOREX.r2.3HG0262290"/>
</dbReference>
<dbReference type="AlphaFoldDB" id="M0W1D6"/>
<protein>
    <recommendedName>
        <fullName evidence="3">FBD domain-containing protein</fullName>
    </recommendedName>
</protein>
<dbReference type="EnsemblPlants" id="HORVU.MOREX.r3.3HG0313960.1">
    <property type="protein sequence ID" value="HORVU.MOREX.r3.3HG0313960.1.CDS1"/>
    <property type="gene ID" value="HORVU.MOREX.r3.3HG0313960"/>
</dbReference>
<evidence type="ECO:0000313" key="1">
    <source>
        <dbReference type="EnsemblPlants" id="HORVU.MOREX.r3.3HG0313960.1.CDS1"/>
    </source>
</evidence>
<dbReference type="FunCoup" id="M0W1D6">
    <property type="interactions" value="286"/>
</dbReference>
<name>M0W1D6_HORVV</name>
<accession>M0W1D6</accession>
<proteinExistence type="predicted"/>
<dbReference type="InParanoid" id="M0W1D6"/>
<sequence>MSWGVGILRLSLGSLPSETLRVLDLTGCQDLVALSPASASPFPQLSSLRLCHCTAQLGTLQGLVDAAPVLTAVHLEFTIIALPDDDGTGSKGYYDYGTCETPTEAVLLRFPTATVIVLEGCYWKEKDLRRRDSNGTELPDMPVEIDAPRLRRFTYKGRLRPFSLSPEPLDLARADLHFVPRHGEVGKKTRSHDDYDQAPTPCCDPGHAERDLVNFWRFLGSFTTTKELSLRVNALEHIAVLTKARRIELLPTFRRLERLNLRGLHRPKGMTAAVAIANLLRCCPSLSDLHIVLTLESHDTEYGYGEDCFLERKFRSDRGKSIHLLTSGRSSPSAYYDDAGCGEAAEIPALSRLSFDCLQSSMKRVGLQFRLDNENCFGVKLMKFFAENAMVLEEMYIDGGNEKLGEHVTRKLERWICNSSVKRKPGASSFVVLPIKR</sequence>
<reference evidence="1" key="2">
    <citation type="submission" date="2020-10" db="EMBL/GenBank/DDBJ databases">
        <authorList>
            <person name="Scholz U."/>
            <person name="Mascher M."/>
            <person name="Fiebig A."/>
        </authorList>
    </citation>
    <scope>NUCLEOTIDE SEQUENCE [LARGE SCALE GENOMIC DNA]</scope>
    <source>
        <strain evidence="1">cv. Morex</strain>
    </source>
</reference>
<dbReference type="PANTHER" id="PTHR32141">
    <property type="match status" value="1"/>
</dbReference>
<evidence type="ECO:0008006" key="3">
    <source>
        <dbReference type="Google" id="ProtNLM"/>
    </source>
</evidence>
<dbReference type="eggNOG" id="ENOG502R413">
    <property type="taxonomic scope" value="Eukaryota"/>
</dbReference>
<dbReference type="PANTHER" id="PTHR32141:SF185">
    <property type="entry name" value="F-BOX DOMAIN-CONTAINING PROTEIN"/>
    <property type="match status" value="1"/>
</dbReference>
<dbReference type="Proteomes" id="UP000011116">
    <property type="component" value="Chromosome 3H"/>
</dbReference>
<dbReference type="PaxDb" id="4513-MLOC_40018.1"/>
<dbReference type="InterPro" id="IPR055302">
    <property type="entry name" value="F-box_dom-containing"/>
</dbReference>
<reference evidence="2" key="1">
    <citation type="journal article" date="2012" name="Nature">
        <title>A physical, genetic and functional sequence assembly of the barley genome.</title>
        <authorList>
            <consortium name="The International Barley Genome Sequencing Consortium"/>
            <person name="Mayer K.F."/>
            <person name="Waugh R."/>
            <person name="Brown J.W."/>
            <person name="Schulman A."/>
            <person name="Langridge P."/>
            <person name="Platzer M."/>
            <person name="Fincher G.B."/>
            <person name="Muehlbauer G.J."/>
            <person name="Sato K."/>
            <person name="Close T.J."/>
            <person name="Wise R.P."/>
            <person name="Stein N."/>
        </authorList>
    </citation>
    <scope>NUCLEOTIDE SEQUENCE [LARGE SCALE GENOMIC DNA]</scope>
    <source>
        <strain evidence="2">cv. Morex</strain>
    </source>
</reference>
<organism evidence="1 2">
    <name type="scientific">Hordeum vulgare subsp. vulgare</name>
    <name type="common">Domesticated barley</name>
    <dbReference type="NCBI Taxonomy" id="112509"/>
    <lineage>
        <taxon>Eukaryota</taxon>
        <taxon>Viridiplantae</taxon>
        <taxon>Streptophyta</taxon>
        <taxon>Embryophyta</taxon>
        <taxon>Tracheophyta</taxon>
        <taxon>Spermatophyta</taxon>
        <taxon>Magnoliopsida</taxon>
        <taxon>Liliopsida</taxon>
        <taxon>Poales</taxon>
        <taxon>Poaceae</taxon>
        <taxon>BOP clade</taxon>
        <taxon>Pooideae</taxon>
        <taxon>Triticodae</taxon>
        <taxon>Triticeae</taxon>
        <taxon>Hordeinae</taxon>
        <taxon>Hordeum</taxon>
    </lineage>
</organism>
<dbReference type="Gramene" id="HORVU.MOREX.r3.3HG0313960.1">
    <property type="protein sequence ID" value="HORVU.MOREX.r3.3HG0313960.1.CDS1"/>
    <property type="gene ID" value="HORVU.MOREX.r3.3HG0313960"/>
</dbReference>
<keyword evidence="2" id="KW-1185">Reference proteome</keyword>
<reference evidence="1" key="3">
    <citation type="submission" date="2022-01" db="UniProtKB">
        <authorList>
            <consortium name="EnsemblPlants"/>
        </authorList>
    </citation>
    <scope>IDENTIFICATION</scope>
    <source>
        <strain evidence="1">subsp. vulgare</strain>
    </source>
</reference>
<evidence type="ECO:0000313" key="2">
    <source>
        <dbReference type="Proteomes" id="UP000011116"/>
    </source>
</evidence>